<name>A0ABQ9VIP0_SAGOE</name>
<dbReference type="Proteomes" id="UP001266305">
    <property type="component" value="Unassembled WGS sequence"/>
</dbReference>
<dbReference type="EMBL" id="JASSZA010000006">
    <property type="protein sequence ID" value="KAK2109092.1"/>
    <property type="molecule type" value="Genomic_DNA"/>
</dbReference>
<evidence type="ECO:0000313" key="3">
    <source>
        <dbReference type="Proteomes" id="UP001266305"/>
    </source>
</evidence>
<feature type="non-terminal residue" evidence="2">
    <location>
        <position position="68"/>
    </location>
</feature>
<proteinExistence type="predicted"/>
<protein>
    <submittedName>
        <fullName evidence="2">Uncharacterized protein</fullName>
    </submittedName>
</protein>
<accession>A0ABQ9VIP0</accession>
<reference evidence="2 3" key="1">
    <citation type="submission" date="2023-05" db="EMBL/GenBank/DDBJ databases">
        <title>B98-5 Cell Line De Novo Hybrid Assembly: An Optical Mapping Approach.</title>
        <authorList>
            <person name="Kananen K."/>
            <person name="Auerbach J.A."/>
            <person name="Kautto E."/>
            <person name="Blachly J.S."/>
        </authorList>
    </citation>
    <scope>NUCLEOTIDE SEQUENCE [LARGE SCALE GENOMIC DNA]</scope>
    <source>
        <strain evidence="2">B95-8</strain>
        <tissue evidence="2">Cell line</tissue>
    </source>
</reference>
<evidence type="ECO:0000313" key="2">
    <source>
        <dbReference type="EMBL" id="KAK2109092.1"/>
    </source>
</evidence>
<comment type="caution">
    <text evidence="2">The sequence shown here is derived from an EMBL/GenBank/DDBJ whole genome shotgun (WGS) entry which is preliminary data.</text>
</comment>
<feature type="region of interest" description="Disordered" evidence="1">
    <location>
        <begin position="47"/>
        <end position="68"/>
    </location>
</feature>
<sequence>ENPPSAGASAMGTRPPWRLQGSQCGDRLSGAAGVSSGMLMPDQHHTQLPRAHTQENKSQAQSTRFLVM</sequence>
<feature type="region of interest" description="Disordered" evidence="1">
    <location>
        <begin position="1"/>
        <end position="20"/>
    </location>
</feature>
<feature type="compositionally biased region" description="Polar residues" evidence="1">
    <location>
        <begin position="56"/>
        <end position="68"/>
    </location>
</feature>
<gene>
    <name evidence="2" type="ORF">P7K49_014257</name>
</gene>
<feature type="non-terminal residue" evidence="2">
    <location>
        <position position="1"/>
    </location>
</feature>
<keyword evidence="3" id="KW-1185">Reference proteome</keyword>
<evidence type="ECO:0000256" key="1">
    <source>
        <dbReference type="SAM" id="MobiDB-lite"/>
    </source>
</evidence>
<organism evidence="2 3">
    <name type="scientific">Saguinus oedipus</name>
    <name type="common">Cotton-top tamarin</name>
    <name type="synonym">Oedipomidas oedipus</name>
    <dbReference type="NCBI Taxonomy" id="9490"/>
    <lineage>
        <taxon>Eukaryota</taxon>
        <taxon>Metazoa</taxon>
        <taxon>Chordata</taxon>
        <taxon>Craniata</taxon>
        <taxon>Vertebrata</taxon>
        <taxon>Euteleostomi</taxon>
        <taxon>Mammalia</taxon>
        <taxon>Eutheria</taxon>
        <taxon>Euarchontoglires</taxon>
        <taxon>Primates</taxon>
        <taxon>Haplorrhini</taxon>
        <taxon>Platyrrhini</taxon>
        <taxon>Cebidae</taxon>
        <taxon>Callitrichinae</taxon>
        <taxon>Saguinus</taxon>
    </lineage>
</organism>